<name>A0AAE0M9D3_9PEZI</name>
<feature type="compositionally biased region" description="Basic residues" evidence="1">
    <location>
        <begin position="254"/>
        <end position="263"/>
    </location>
</feature>
<gene>
    <name evidence="2" type="ORF">B0T19DRAFT_201827</name>
</gene>
<feature type="compositionally biased region" description="Basic and acidic residues" evidence="1">
    <location>
        <begin position="243"/>
        <end position="253"/>
    </location>
</feature>
<dbReference type="Proteomes" id="UP001286456">
    <property type="component" value="Unassembled WGS sequence"/>
</dbReference>
<protein>
    <submittedName>
        <fullName evidence="2">Uncharacterized protein</fullName>
    </submittedName>
</protein>
<organism evidence="2 3">
    <name type="scientific">Cercophora scortea</name>
    <dbReference type="NCBI Taxonomy" id="314031"/>
    <lineage>
        <taxon>Eukaryota</taxon>
        <taxon>Fungi</taxon>
        <taxon>Dikarya</taxon>
        <taxon>Ascomycota</taxon>
        <taxon>Pezizomycotina</taxon>
        <taxon>Sordariomycetes</taxon>
        <taxon>Sordariomycetidae</taxon>
        <taxon>Sordariales</taxon>
        <taxon>Lasiosphaeriaceae</taxon>
        <taxon>Cercophora</taxon>
    </lineage>
</organism>
<reference evidence="2" key="2">
    <citation type="submission" date="2023-06" db="EMBL/GenBank/DDBJ databases">
        <authorList>
            <consortium name="Lawrence Berkeley National Laboratory"/>
            <person name="Haridas S."/>
            <person name="Hensen N."/>
            <person name="Bonometti L."/>
            <person name="Westerberg I."/>
            <person name="Brannstrom I.O."/>
            <person name="Guillou S."/>
            <person name="Cros-Aarteil S."/>
            <person name="Calhoun S."/>
            <person name="Kuo A."/>
            <person name="Mondo S."/>
            <person name="Pangilinan J."/>
            <person name="Riley R."/>
            <person name="Labutti K."/>
            <person name="Andreopoulos B."/>
            <person name="Lipzen A."/>
            <person name="Chen C."/>
            <person name="Yanf M."/>
            <person name="Daum C."/>
            <person name="Ng V."/>
            <person name="Clum A."/>
            <person name="Steindorff A."/>
            <person name="Ohm R."/>
            <person name="Martin F."/>
            <person name="Silar P."/>
            <person name="Natvig D."/>
            <person name="Lalanne C."/>
            <person name="Gautier V."/>
            <person name="Ament-Velasquez S.L."/>
            <person name="Kruys A."/>
            <person name="Hutchinson M.I."/>
            <person name="Powell A.J."/>
            <person name="Barry K."/>
            <person name="Miller A.N."/>
            <person name="Grigoriev I.V."/>
            <person name="Debuchy R."/>
            <person name="Gladieux P."/>
            <person name="Thoren M.H."/>
            <person name="Johannesson H."/>
        </authorList>
    </citation>
    <scope>NUCLEOTIDE SEQUENCE</scope>
    <source>
        <strain evidence="2">SMH4131-1</strain>
    </source>
</reference>
<feature type="compositionally biased region" description="Low complexity" evidence="1">
    <location>
        <begin position="73"/>
        <end position="90"/>
    </location>
</feature>
<evidence type="ECO:0000313" key="2">
    <source>
        <dbReference type="EMBL" id="KAK3323343.1"/>
    </source>
</evidence>
<feature type="compositionally biased region" description="Basic residues" evidence="1">
    <location>
        <begin position="233"/>
        <end position="242"/>
    </location>
</feature>
<feature type="region of interest" description="Disordered" evidence="1">
    <location>
        <begin position="231"/>
        <end position="263"/>
    </location>
</feature>
<evidence type="ECO:0000256" key="1">
    <source>
        <dbReference type="SAM" id="MobiDB-lite"/>
    </source>
</evidence>
<evidence type="ECO:0000313" key="3">
    <source>
        <dbReference type="Proteomes" id="UP001286456"/>
    </source>
</evidence>
<sequence>MPDTILEHLGFQTLLDDTVSQQLGCPVSDHSLSVPDGGFGGGAAFPGTLSESAGNTVSLSSEPDLSVNHGSSRDTTTVTSPDSTSDSSSRPVFCQICRDELPGLAALSQHMDAQHPHGVCRRVCATCSDGQDKTCEHCESGNATFLCACGFSSGIKTKLEAHIRTANRRHVRCRCGSAFREDRFKSTHSSGSKCDGNMPFICFRPTQSTSHPYVCADRQAFLEHFDNQCERKSRGRPRKRKTPTHEDGQEVVHGKTKRQFARQ</sequence>
<comment type="caution">
    <text evidence="2">The sequence shown here is derived from an EMBL/GenBank/DDBJ whole genome shotgun (WGS) entry which is preliminary data.</text>
</comment>
<keyword evidence="3" id="KW-1185">Reference proteome</keyword>
<reference evidence="2" key="1">
    <citation type="journal article" date="2023" name="Mol. Phylogenet. Evol.">
        <title>Genome-scale phylogeny and comparative genomics of the fungal order Sordariales.</title>
        <authorList>
            <person name="Hensen N."/>
            <person name="Bonometti L."/>
            <person name="Westerberg I."/>
            <person name="Brannstrom I.O."/>
            <person name="Guillou S."/>
            <person name="Cros-Aarteil S."/>
            <person name="Calhoun S."/>
            <person name="Haridas S."/>
            <person name="Kuo A."/>
            <person name="Mondo S."/>
            <person name="Pangilinan J."/>
            <person name="Riley R."/>
            <person name="LaButti K."/>
            <person name="Andreopoulos B."/>
            <person name="Lipzen A."/>
            <person name="Chen C."/>
            <person name="Yan M."/>
            <person name="Daum C."/>
            <person name="Ng V."/>
            <person name="Clum A."/>
            <person name="Steindorff A."/>
            <person name="Ohm R.A."/>
            <person name="Martin F."/>
            <person name="Silar P."/>
            <person name="Natvig D.O."/>
            <person name="Lalanne C."/>
            <person name="Gautier V."/>
            <person name="Ament-Velasquez S.L."/>
            <person name="Kruys A."/>
            <person name="Hutchinson M.I."/>
            <person name="Powell A.J."/>
            <person name="Barry K."/>
            <person name="Miller A.N."/>
            <person name="Grigoriev I.V."/>
            <person name="Debuchy R."/>
            <person name="Gladieux P."/>
            <person name="Hiltunen Thoren M."/>
            <person name="Johannesson H."/>
        </authorList>
    </citation>
    <scope>NUCLEOTIDE SEQUENCE</scope>
    <source>
        <strain evidence="2">SMH4131-1</strain>
    </source>
</reference>
<feature type="region of interest" description="Disordered" evidence="1">
    <location>
        <begin position="53"/>
        <end position="90"/>
    </location>
</feature>
<dbReference type="AlphaFoldDB" id="A0AAE0M9D3"/>
<dbReference type="EMBL" id="JAUEPO010000004">
    <property type="protein sequence ID" value="KAK3323343.1"/>
    <property type="molecule type" value="Genomic_DNA"/>
</dbReference>
<proteinExistence type="predicted"/>
<feature type="compositionally biased region" description="Polar residues" evidence="1">
    <location>
        <begin position="53"/>
        <end position="63"/>
    </location>
</feature>
<accession>A0AAE0M9D3</accession>